<evidence type="ECO:0000313" key="2">
    <source>
        <dbReference type="EMBL" id="KAJ7368821.1"/>
    </source>
</evidence>
<dbReference type="AlphaFoldDB" id="A0AAD7AVJ6"/>
<sequence length="483" mass="54301">MTNLRARLAELDVEIVEQERILYQLKQNRIALQRELNATVFPVATLPLEIVAEIFLHYTPHFHKPYAPVFYPSAPSVAITGVCRAWRDIALATPSLWSTLDVDFDLIPPHVVSVPGLVEGFIYRWLDRTGTCPLSLVFDAPARGHGSGRLMRYQEPFPLSRLRSVIHRYSDQVHSLEVDICGRDIRALGLDWAEFPLLRRATLFCDHNRDSTLSLPGCVFGNAPRIHHLTLRSSGIPTFPLPWPRLTEFEGPISDLQLFVLAPNLTRVTCSHAAGDIESATVISHPNLVSFTGAHSDMIRYLTLPALQYLGLYPTTNSLVPFLKRSSPPLLSLSVPGYSFAEWYPSMHLIGRTLQILTIYHPSADIMSHICRLHTPFHALPNLRSLTLSRVAGGVDLSFFVRFLYSRLDKPLHTFRLTWESSPFLDGKYRTNPDDERTGDTISGHLAALSRVGMNIYLGTNEKNYASPNVLCIPKHLHATDAF</sequence>
<reference evidence="2" key="1">
    <citation type="submission" date="2023-03" db="EMBL/GenBank/DDBJ databases">
        <title>Massive genome expansion in bonnet fungi (Mycena s.s.) driven by repeated elements and novel gene families across ecological guilds.</title>
        <authorList>
            <consortium name="Lawrence Berkeley National Laboratory"/>
            <person name="Harder C.B."/>
            <person name="Miyauchi S."/>
            <person name="Viragh M."/>
            <person name="Kuo A."/>
            <person name="Thoen E."/>
            <person name="Andreopoulos B."/>
            <person name="Lu D."/>
            <person name="Skrede I."/>
            <person name="Drula E."/>
            <person name="Henrissat B."/>
            <person name="Morin E."/>
            <person name="Kohler A."/>
            <person name="Barry K."/>
            <person name="LaButti K."/>
            <person name="Morin E."/>
            <person name="Salamov A."/>
            <person name="Lipzen A."/>
            <person name="Mereny Z."/>
            <person name="Hegedus B."/>
            <person name="Baldrian P."/>
            <person name="Stursova M."/>
            <person name="Weitz H."/>
            <person name="Taylor A."/>
            <person name="Grigoriev I.V."/>
            <person name="Nagy L.G."/>
            <person name="Martin F."/>
            <person name="Kauserud H."/>
        </authorList>
    </citation>
    <scope>NUCLEOTIDE SEQUENCE</scope>
    <source>
        <strain evidence="2">CBHHK002</strain>
    </source>
</reference>
<gene>
    <name evidence="2" type="ORF">DFH08DRAFT_1071450</name>
</gene>
<organism evidence="2 3">
    <name type="scientific">Mycena albidolilacea</name>
    <dbReference type="NCBI Taxonomy" id="1033008"/>
    <lineage>
        <taxon>Eukaryota</taxon>
        <taxon>Fungi</taxon>
        <taxon>Dikarya</taxon>
        <taxon>Basidiomycota</taxon>
        <taxon>Agaricomycotina</taxon>
        <taxon>Agaricomycetes</taxon>
        <taxon>Agaricomycetidae</taxon>
        <taxon>Agaricales</taxon>
        <taxon>Marasmiineae</taxon>
        <taxon>Mycenaceae</taxon>
        <taxon>Mycena</taxon>
    </lineage>
</organism>
<dbReference type="EMBL" id="JARIHO010000001">
    <property type="protein sequence ID" value="KAJ7368821.1"/>
    <property type="molecule type" value="Genomic_DNA"/>
</dbReference>
<comment type="caution">
    <text evidence="2">The sequence shown here is derived from an EMBL/GenBank/DDBJ whole genome shotgun (WGS) entry which is preliminary data.</text>
</comment>
<feature type="coiled-coil region" evidence="1">
    <location>
        <begin position="1"/>
        <end position="35"/>
    </location>
</feature>
<dbReference type="Gene3D" id="1.20.1280.50">
    <property type="match status" value="1"/>
</dbReference>
<protein>
    <recommendedName>
        <fullName evidence="4">F-box domain-containing protein</fullName>
    </recommendedName>
</protein>
<accession>A0AAD7AVJ6</accession>
<evidence type="ECO:0008006" key="4">
    <source>
        <dbReference type="Google" id="ProtNLM"/>
    </source>
</evidence>
<keyword evidence="3" id="KW-1185">Reference proteome</keyword>
<dbReference type="SUPFAM" id="SSF52058">
    <property type="entry name" value="L domain-like"/>
    <property type="match status" value="1"/>
</dbReference>
<evidence type="ECO:0000313" key="3">
    <source>
        <dbReference type="Proteomes" id="UP001218218"/>
    </source>
</evidence>
<keyword evidence="1" id="KW-0175">Coiled coil</keyword>
<proteinExistence type="predicted"/>
<dbReference type="Proteomes" id="UP001218218">
    <property type="component" value="Unassembled WGS sequence"/>
</dbReference>
<evidence type="ECO:0000256" key="1">
    <source>
        <dbReference type="SAM" id="Coils"/>
    </source>
</evidence>
<name>A0AAD7AVJ6_9AGAR</name>